<evidence type="ECO:0000313" key="6">
    <source>
        <dbReference type="EMBL" id="CAD8886071.1"/>
    </source>
</evidence>
<comment type="subcellular location">
    <subcellularLocation>
        <location evidence="1">Mitochondrion</location>
    </subcellularLocation>
</comment>
<dbReference type="SMART" id="SM00584">
    <property type="entry name" value="TLDc"/>
    <property type="match status" value="1"/>
</dbReference>
<proteinExistence type="inferred from homology"/>
<dbReference type="AlphaFoldDB" id="A0A6U5GF55"/>
<accession>A0A6U5GF55</accession>
<dbReference type="InterPro" id="IPR006571">
    <property type="entry name" value="TLDc_dom"/>
</dbReference>
<evidence type="ECO:0000256" key="1">
    <source>
        <dbReference type="ARBA" id="ARBA00004173"/>
    </source>
</evidence>
<evidence type="ECO:0000256" key="4">
    <source>
        <dbReference type="ARBA" id="ARBA00040604"/>
    </source>
</evidence>
<comment type="similarity">
    <text evidence="2">Belongs to the OXR1 family.</text>
</comment>
<dbReference type="PANTHER" id="PTHR23354:SF62">
    <property type="entry name" value="MUSTARD, ISOFORM V"/>
    <property type="match status" value="1"/>
</dbReference>
<dbReference type="GO" id="GO:0005739">
    <property type="term" value="C:mitochondrion"/>
    <property type="evidence" value="ECO:0007669"/>
    <property type="project" value="UniProtKB-SubCell"/>
</dbReference>
<evidence type="ECO:0000259" key="5">
    <source>
        <dbReference type="PROSITE" id="PS51886"/>
    </source>
</evidence>
<evidence type="ECO:0000313" key="7">
    <source>
        <dbReference type="EMBL" id="CAD8886072.1"/>
    </source>
</evidence>
<gene>
    <name evidence="6" type="ORF">CHYS00102_LOCUS13269</name>
    <name evidence="7" type="ORF">CHYS00102_LOCUS13270</name>
</gene>
<reference evidence="6" key="1">
    <citation type="submission" date="2021-01" db="EMBL/GenBank/DDBJ databases">
        <authorList>
            <person name="Corre E."/>
            <person name="Pelletier E."/>
            <person name="Niang G."/>
            <person name="Scheremetjew M."/>
            <person name="Finn R."/>
            <person name="Kale V."/>
            <person name="Holt S."/>
            <person name="Cochrane G."/>
            <person name="Meng A."/>
            <person name="Brown T."/>
            <person name="Cohen L."/>
        </authorList>
    </citation>
    <scope>NUCLEOTIDE SEQUENCE</scope>
    <source>
        <strain evidence="6">308</strain>
    </source>
</reference>
<protein>
    <recommendedName>
        <fullName evidence="4">Oxidation resistance protein 1</fullName>
    </recommendedName>
</protein>
<dbReference type="PANTHER" id="PTHR23354">
    <property type="entry name" value="NUCLEOLAR PROTEIN 7/ESTROGEN RECEPTOR COACTIVATOR-RELATED"/>
    <property type="match status" value="1"/>
</dbReference>
<evidence type="ECO:0000256" key="3">
    <source>
        <dbReference type="ARBA" id="ARBA00023128"/>
    </source>
</evidence>
<dbReference type="EMBL" id="HBFR01018256">
    <property type="protein sequence ID" value="CAD8886071.1"/>
    <property type="molecule type" value="Transcribed_RNA"/>
</dbReference>
<organism evidence="6">
    <name type="scientific">Corethron hystrix</name>
    <dbReference type="NCBI Taxonomy" id="216773"/>
    <lineage>
        <taxon>Eukaryota</taxon>
        <taxon>Sar</taxon>
        <taxon>Stramenopiles</taxon>
        <taxon>Ochrophyta</taxon>
        <taxon>Bacillariophyta</taxon>
        <taxon>Coscinodiscophyceae</taxon>
        <taxon>Corethrophycidae</taxon>
        <taxon>Corethrales</taxon>
        <taxon>Corethraceae</taxon>
        <taxon>Corethron</taxon>
    </lineage>
</organism>
<name>A0A6U5GF55_9STRA</name>
<dbReference type="Pfam" id="PF07534">
    <property type="entry name" value="TLD"/>
    <property type="match status" value="2"/>
</dbReference>
<feature type="domain" description="TLDc" evidence="5">
    <location>
        <begin position="164"/>
        <end position="394"/>
    </location>
</feature>
<sequence length="396" mass="44557">MENLLANYETGRSVLIGFRHSNRIDTEIDSPTSTLQDFYEDHNDLIQDISLCIQPFSKSICLYTNNKQEFPNDDTAIITRFSQLLERSMSSFVGDYRPPTSFCGTPTMESENEDEEYLLPQKRLRKRTSSAALRSSLSTVQDEAFLSMENYSLSFKDISFPVGRILSSSNIQEMFEARALPRHLLDKKWETVFSTERDGTSFYTFMKNVVSLSPTIVVGQTTNGEILGGFADCPWVKQRPKCNDFEAYQNGFYGSGRSFLFEVVDRKRLPQKTVRDHQLSYDSSGHFSCQNSSLDNASMNAFDGPTVNTFPWTGANNFMQLCDPQLGRIAMGGGDGEFGFCFDDSFEIGSSGACDTFGNWRPLVSSTLNNQSIGSQDMSGSFFYLLNVDVYSVTIM</sequence>
<keyword evidence="3" id="KW-0496">Mitochondrion</keyword>
<dbReference type="PROSITE" id="PS51886">
    <property type="entry name" value="TLDC"/>
    <property type="match status" value="1"/>
</dbReference>
<dbReference type="EMBL" id="HBFR01018257">
    <property type="protein sequence ID" value="CAD8886072.1"/>
    <property type="molecule type" value="Transcribed_RNA"/>
</dbReference>
<evidence type="ECO:0000256" key="2">
    <source>
        <dbReference type="ARBA" id="ARBA00009540"/>
    </source>
</evidence>